<dbReference type="Pfam" id="PF13714">
    <property type="entry name" value="PEP_mutase"/>
    <property type="match status" value="1"/>
</dbReference>
<keyword evidence="3" id="KW-0479">Metal-binding</keyword>
<evidence type="ECO:0000256" key="1">
    <source>
        <dbReference type="ARBA" id="ARBA00001946"/>
    </source>
</evidence>
<dbReference type="Proteomes" id="UP001364890">
    <property type="component" value="Unassembled WGS sequence"/>
</dbReference>
<evidence type="ECO:0000313" key="8">
    <source>
        <dbReference type="Proteomes" id="UP001364890"/>
    </source>
</evidence>
<dbReference type="CDD" id="cd00377">
    <property type="entry name" value="ICL_PEPM"/>
    <property type="match status" value="1"/>
</dbReference>
<evidence type="ECO:0000256" key="4">
    <source>
        <dbReference type="ARBA" id="ARBA00022842"/>
    </source>
</evidence>
<comment type="catalytic activity">
    <reaction evidence="6">
        <text>(2S,3R)-3-hydroxybutane-1,2,3-tricarboxylate = pyruvate + succinate</text>
        <dbReference type="Rhea" id="RHEA:16809"/>
        <dbReference type="ChEBI" id="CHEBI:15361"/>
        <dbReference type="ChEBI" id="CHEBI:30031"/>
        <dbReference type="ChEBI" id="CHEBI:57429"/>
        <dbReference type="EC" id="4.1.3.30"/>
    </reaction>
</comment>
<evidence type="ECO:0000313" key="7">
    <source>
        <dbReference type="EMBL" id="MEI4769767.1"/>
    </source>
</evidence>
<keyword evidence="5 6" id="KW-0456">Lyase</keyword>
<sequence>MSWLIQNRDQSPSSRFREILNKPGIIKVPGAHDGLSAILAKKTGFEILYLSGGAVSASKGIPDVGLLTLSELAEKTKELYRATNIPILVDIDTGFGSTLNVIRTVRELEESGAAAVQIEDQDLPKKCGHLNGKKLISEEEMIQKIQACRQASKDMVIVARTDALSVEGMEQAIKRAKAYEKAGADVIFPEALKSEEDFIQFSNEINVHLLANMTEFGKTPYYSDKQFEEWGYKLVIYPVSSLRVTAYAVEQLFKDIYNKGTQVDQLQNMQTREDLYQTIEYYAYEDLDNTIAKTVLESQKG</sequence>
<name>A0ABU8F6A5_9BACI</name>
<dbReference type="InterPro" id="IPR018523">
    <property type="entry name" value="Isocitrate_lyase_ph_CS"/>
</dbReference>
<keyword evidence="8" id="KW-1185">Reference proteome</keyword>
<comment type="cofactor">
    <cofactor evidence="1">
        <name>Mg(2+)</name>
        <dbReference type="ChEBI" id="CHEBI:18420"/>
    </cofactor>
</comment>
<reference evidence="7 8" key="1">
    <citation type="submission" date="2024-01" db="EMBL/GenBank/DDBJ databases">
        <title>Seven novel Bacillus-like species.</title>
        <authorList>
            <person name="Liu G."/>
        </authorList>
    </citation>
    <scope>NUCLEOTIDE SEQUENCE [LARGE SCALE GENOMIC DNA]</scope>
    <source>
        <strain evidence="7 8">FJAT-51614</strain>
    </source>
</reference>
<dbReference type="Gene3D" id="3.20.20.60">
    <property type="entry name" value="Phosphoenolpyruvate-binding domains"/>
    <property type="match status" value="1"/>
</dbReference>
<dbReference type="EC" id="4.1.3.30" evidence="6"/>
<keyword evidence="4" id="KW-0460">Magnesium</keyword>
<dbReference type="PANTHER" id="PTHR42905">
    <property type="entry name" value="PHOSPHOENOLPYRUVATE CARBOXYLASE"/>
    <property type="match status" value="1"/>
</dbReference>
<dbReference type="RefSeq" id="WP_336497320.1">
    <property type="nucleotide sequence ID" value="NZ_JBAWSY010000005.1"/>
</dbReference>
<dbReference type="InterPro" id="IPR040442">
    <property type="entry name" value="Pyrv_kinase-like_dom_sf"/>
</dbReference>
<comment type="function">
    <text evidence="6">Catalyzes the thermodynamically favored C-C bond cleavage of (2R,3S)-2-methylisocitrate to yield pyruvate and succinate.</text>
</comment>
<evidence type="ECO:0000256" key="6">
    <source>
        <dbReference type="RuleBase" id="RU361121"/>
    </source>
</evidence>
<protein>
    <recommendedName>
        <fullName evidence="6">Methylisocitrate lyase</fullName>
        <ecNumber evidence="6">4.1.3.30</ecNumber>
    </recommendedName>
</protein>
<dbReference type="EMBL" id="JBAWSY010000005">
    <property type="protein sequence ID" value="MEI4769767.1"/>
    <property type="molecule type" value="Genomic_DNA"/>
</dbReference>
<dbReference type="InterPro" id="IPR039556">
    <property type="entry name" value="ICL/PEPM"/>
</dbReference>
<dbReference type="InterPro" id="IPR015813">
    <property type="entry name" value="Pyrv/PenolPyrv_kinase-like_dom"/>
</dbReference>
<dbReference type="GO" id="GO:0046421">
    <property type="term" value="F:methylisocitrate lyase activity"/>
    <property type="evidence" value="ECO:0007669"/>
    <property type="project" value="UniProtKB-EC"/>
</dbReference>
<evidence type="ECO:0000256" key="3">
    <source>
        <dbReference type="ARBA" id="ARBA00022723"/>
    </source>
</evidence>
<dbReference type="NCBIfam" id="TIGR02317">
    <property type="entry name" value="prpB"/>
    <property type="match status" value="1"/>
</dbReference>
<evidence type="ECO:0000256" key="2">
    <source>
        <dbReference type="ARBA" id="ARBA00009282"/>
    </source>
</evidence>
<proteinExistence type="inferred from homology"/>
<comment type="pathway">
    <text evidence="6">Organic acid metabolism; propanoate degradation.</text>
</comment>
<organism evidence="7 8">
    <name type="scientific">Psychrobacillus mangrovi</name>
    <dbReference type="NCBI Taxonomy" id="3117745"/>
    <lineage>
        <taxon>Bacteria</taxon>
        <taxon>Bacillati</taxon>
        <taxon>Bacillota</taxon>
        <taxon>Bacilli</taxon>
        <taxon>Bacillales</taxon>
        <taxon>Bacillaceae</taxon>
        <taxon>Psychrobacillus</taxon>
    </lineage>
</organism>
<accession>A0ABU8F6A5</accession>
<gene>
    <name evidence="7" type="primary">prpB</name>
    <name evidence="7" type="ORF">WAX74_08905</name>
</gene>
<comment type="similarity">
    <text evidence="2 6">Belongs to the isocitrate lyase/PEP mutase superfamily. Methylisocitrate lyase family.</text>
</comment>
<comment type="caution">
    <text evidence="7">The sequence shown here is derived from an EMBL/GenBank/DDBJ whole genome shotgun (WGS) entry which is preliminary data.</text>
</comment>
<dbReference type="PANTHER" id="PTHR42905:SF5">
    <property type="entry name" value="CARBOXYVINYL-CARBOXYPHOSPHONATE PHOSPHORYLMUTASE, CHLOROPLASTIC"/>
    <property type="match status" value="1"/>
</dbReference>
<dbReference type="InterPro" id="IPR012695">
    <property type="entry name" value="PrpB"/>
</dbReference>
<evidence type="ECO:0000256" key="5">
    <source>
        <dbReference type="ARBA" id="ARBA00023239"/>
    </source>
</evidence>
<dbReference type="SUPFAM" id="SSF51621">
    <property type="entry name" value="Phosphoenolpyruvate/pyruvate domain"/>
    <property type="match status" value="1"/>
</dbReference>
<dbReference type="PROSITE" id="PS00161">
    <property type="entry name" value="ISOCITRATE_LYASE"/>
    <property type="match status" value="1"/>
</dbReference>